<comment type="caution">
    <text evidence="2">The sequence shown here is derived from an EMBL/GenBank/DDBJ whole genome shotgun (WGS) entry which is preliminary data.</text>
</comment>
<proteinExistence type="predicted"/>
<dbReference type="SUPFAM" id="SSF160631">
    <property type="entry name" value="SMI1/KNR4-like"/>
    <property type="match status" value="1"/>
</dbReference>
<feature type="compositionally biased region" description="Basic and acidic residues" evidence="1">
    <location>
        <begin position="219"/>
        <end position="228"/>
    </location>
</feature>
<dbReference type="EMBL" id="BNCD01000006">
    <property type="protein sequence ID" value="GHH77838.1"/>
    <property type="molecule type" value="Genomic_DNA"/>
</dbReference>
<dbReference type="Proteomes" id="UP000603708">
    <property type="component" value="Unassembled WGS sequence"/>
</dbReference>
<evidence type="ECO:0008006" key="4">
    <source>
        <dbReference type="Google" id="ProtNLM"/>
    </source>
</evidence>
<reference evidence="2" key="1">
    <citation type="journal article" date="2014" name="Int. J. Syst. Evol. Microbiol.">
        <title>Complete genome sequence of Corynebacterium casei LMG S-19264T (=DSM 44701T), isolated from a smear-ripened cheese.</title>
        <authorList>
            <consortium name="US DOE Joint Genome Institute (JGI-PGF)"/>
            <person name="Walter F."/>
            <person name="Albersmeier A."/>
            <person name="Kalinowski J."/>
            <person name="Ruckert C."/>
        </authorList>
    </citation>
    <scope>NUCLEOTIDE SEQUENCE</scope>
    <source>
        <strain evidence="2">JCM 5069</strain>
    </source>
</reference>
<name>A0A919G5E1_9ACTN</name>
<dbReference type="InterPro" id="IPR037883">
    <property type="entry name" value="Knr4/Smi1-like_sf"/>
</dbReference>
<sequence>MAPGADTVGRAIVMPLEMLERALPALAELSRPPAPSRPPSSRHGAARTARRNRAPGSGHDPAAGRAVDWRLIAGELGTRLPGDYVELVHRYQGLVIDDRLGIRMPRPGWERWYVDGMRDCLQELEVCWTTGDSGGHLPYPRPRGLMPWGGSIDGDTFYWRTHPDGPEAWTVVVCGADNGWEEVERDLTGYLAGLVLGELEPCGALSPDFPGSAPSVTVDDGRRHPTWD</sequence>
<organism evidence="2 3">
    <name type="scientific">Streptomyces sulfonofaciens</name>
    <dbReference type="NCBI Taxonomy" id="68272"/>
    <lineage>
        <taxon>Bacteria</taxon>
        <taxon>Bacillati</taxon>
        <taxon>Actinomycetota</taxon>
        <taxon>Actinomycetes</taxon>
        <taxon>Kitasatosporales</taxon>
        <taxon>Streptomycetaceae</taxon>
        <taxon>Streptomyces</taxon>
    </lineage>
</organism>
<feature type="compositionally biased region" description="Basic residues" evidence="1">
    <location>
        <begin position="44"/>
        <end position="53"/>
    </location>
</feature>
<accession>A0A919G5E1</accession>
<evidence type="ECO:0000313" key="2">
    <source>
        <dbReference type="EMBL" id="GHH77838.1"/>
    </source>
</evidence>
<feature type="region of interest" description="Disordered" evidence="1">
    <location>
        <begin position="207"/>
        <end position="228"/>
    </location>
</feature>
<evidence type="ECO:0000313" key="3">
    <source>
        <dbReference type="Proteomes" id="UP000603708"/>
    </source>
</evidence>
<evidence type="ECO:0000256" key="1">
    <source>
        <dbReference type="SAM" id="MobiDB-lite"/>
    </source>
</evidence>
<keyword evidence="3" id="KW-1185">Reference proteome</keyword>
<gene>
    <name evidence="2" type="ORF">GCM10018793_26890</name>
</gene>
<feature type="region of interest" description="Disordered" evidence="1">
    <location>
        <begin position="29"/>
        <end position="62"/>
    </location>
</feature>
<reference evidence="2" key="2">
    <citation type="submission" date="2020-09" db="EMBL/GenBank/DDBJ databases">
        <authorList>
            <person name="Sun Q."/>
            <person name="Ohkuma M."/>
        </authorList>
    </citation>
    <scope>NUCLEOTIDE SEQUENCE</scope>
    <source>
        <strain evidence="2">JCM 5069</strain>
    </source>
</reference>
<protein>
    <recommendedName>
        <fullName evidence="4">Knr4/Smi1-like domain-containing protein</fullName>
    </recommendedName>
</protein>
<dbReference type="AlphaFoldDB" id="A0A919G5E1"/>